<dbReference type="Proteomes" id="UP000198611">
    <property type="component" value="Unassembled WGS sequence"/>
</dbReference>
<comment type="similarity">
    <text evidence="2 10">Belongs to the disproportionating enzyme family.</text>
</comment>
<keyword evidence="6 10" id="KW-0808">Transferase</keyword>
<evidence type="ECO:0000256" key="1">
    <source>
        <dbReference type="ARBA" id="ARBA00000439"/>
    </source>
</evidence>
<dbReference type="SUPFAM" id="SSF51445">
    <property type="entry name" value="(Trans)glycosidases"/>
    <property type="match status" value="1"/>
</dbReference>
<dbReference type="PANTHER" id="PTHR32438">
    <property type="entry name" value="4-ALPHA-GLUCANOTRANSFERASE DPE1, CHLOROPLASTIC/AMYLOPLASTIC"/>
    <property type="match status" value="1"/>
</dbReference>
<dbReference type="STRING" id="1123397.SAMN05660831_00464"/>
<keyword evidence="5 10" id="KW-0328">Glycosyltransferase</keyword>
<keyword evidence="12" id="KW-1185">Reference proteome</keyword>
<keyword evidence="7 10" id="KW-0119">Carbohydrate metabolism</keyword>
<evidence type="ECO:0000256" key="2">
    <source>
        <dbReference type="ARBA" id="ARBA00005684"/>
    </source>
</evidence>
<proteinExistence type="inferred from homology"/>
<accession>A0A1I1NVY8</accession>
<comment type="catalytic activity">
    <reaction evidence="1 10">
        <text>Transfers a segment of a (1-&gt;4)-alpha-D-glucan to a new position in an acceptor, which may be glucose or a (1-&gt;4)-alpha-D-glucan.</text>
        <dbReference type="EC" id="2.4.1.25"/>
    </reaction>
</comment>
<sequence length="492" mass="55185">MTADPTQHRRAGVLLHLTSLPDSPGNGDLGAAARWFVDWLAEAGFSVWQMLPLGPTHADGSPYQTLSVHAGDPRLVDVEALVEAGWLERRPPPATVDEAESWREECRQAAFQGFQQQVDDGLRRELAEFRQKHRGWLEDFALYSALREEQGGAPWWEWPAAERDREAGAMAAAGERLQTAVERVVFEQFCFFRQWGALRHYAAERGVALFGDMPIFVALDSADVWARRDLFDLDEAGCPRRVAGVPPDYFSETGQWWGNPLYDWQRLEEEGFAWWLDRLSTQLELFDFLRIDHFRGLAAYWAIPAEAETALEGHWEPASGHAFLRAVAERFGDVPLVAEDLGVITADVEALRDDFGLPGMKILQFAFEGGAANPYLPHNHRIASVVYTGTHDNDTTAGWLRELEPAVVDRVREYLGHPGEALPEALVRTALASVARLAVIPMQDLLGLGSEHRMNVPGTVEGNWGWRLERDWIPEGRATELARLNTLYGRSG</sequence>
<dbReference type="PANTHER" id="PTHR32438:SF5">
    <property type="entry name" value="4-ALPHA-GLUCANOTRANSFERASE DPE1, CHLOROPLASTIC_AMYLOPLASTIC"/>
    <property type="match status" value="1"/>
</dbReference>
<dbReference type="EC" id="2.4.1.25" evidence="3 10"/>
<dbReference type="NCBIfam" id="NF011080">
    <property type="entry name" value="PRK14508.1-3"/>
    <property type="match status" value="1"/>
</dbReference>
<dbReference type="Gene3D" id="3.20.20.80">
    <property type="entry name" value="Glycosidases"/>
    <property type="match status" value="1"/>
</dbReference>
<dbReference type="EMBL" id="FOMJ01000001">
    <property type="protein sequence ID" value="SFD01779.1"/>
    <property type="molecule type" value="Genomic_DNA"/>
</dbReference>
<evidence type="ECO:0000256" key="5">
    <source>
        <dbReference type="ARBA" id="ARBA00022676"/>
    </source>
</evidence>
<name>A0A1I1NVY8_9GAMM</name>
<organism evidence="11 12">
    <name type="scientific">Thiohalospira halophila DSM 15071</name>
    <dbReference type="NCBI Taxonomy" id="1123397"/>
    <lineage>
        <taxon>Bacteria</taxon>
        <taxon>Pseudomonadati</taxon>
        <taxon>Pseudomonadota</taxon>
        <taxon>Gammaproteobacteria</taxon>
        <taxon>Thiohalospirales</taxon>
        <taxon>Thiohalospiraceae</taxon>
        <taxon>Thiohalospira</taxon>
    </lineage>
</organism>
<evidence type="ECO:0000313" key="12">
    <source>
        <dbReference type="Proteomes" id="UP000198611"/>
    </source>
</evidence>
<reference evidence="11 12" key="1">
    <citation type="submission" date="2016-10" db="EMBL/GenBank/DDBJ databases">
        <authorList>
            <person name="de Groot N.N."/>
        </authorList>
    </citation>
    <scope>NUCLEOTIDE SEQUENCE [LARGE SCALE GENOMIC DNA]</scope>
    <source>
        <strain evidence="11 12">HL3</strain>
    </source>
</reference>
<evidence type="ECO:0000256" key="9">
    <source>
        <dbReference type="ARBA" id="ARBA00031501"/>
    </source>
</evidence>
<evidence type="ECO:0000256" key="3">
    <source>
        <dbReference type="ARBA" id="ARBA00012560"/>
    </source>
</evidence>
<gene>
    <name evidence="11" type="ORF">SAMN05660831_00464</name>
</gene>
<evidence type="ECO:0000313" key="11">
    <source>
        <dbReference type="EMBL" id="SFD01779.1"/>
    </source>
</evidence>
<dbReference type="Pfam" id="PF02446">
    <property type="entry name" value="Glyco_hydro_77"/>
    <property type="match status" value="1"/>
</dbReference>
<evidence type="ECO:0000256" key="4">
    <source>
        <dbReference type="ARBA" id="ARBA00020295"/>
    </source>
</evidence>
<dbReference type="AlphaFoldDB" id="A0A1I1NVY8"/>
<dbReference type="NCBIfam" id="TIGR00217">
    <property type="entry name" value="malQ"/>
    <property type="match status" value="1"/>
</dbReference>
<evidence type="ECO:0000256" key="10">
    <source>
        <dbReference type="RuleBase" id="RU361207"/>
    </source>
</evidence>
<evidence type="ECO:0000256" key="8">
    <source>
        <dbReference type="ARBA" id="ARBA00031423"/>
    </source>
</evidence>
<protein>
    <recommendedName>
        <fullName evidence="4 10">4-alpha-glucanotransferase</fullName>
        <ecNumber evidence="3 10">2.4.1.25</ecNumber>
    </recommendedName>
    <alternativeName>
        <fullName evidence="8 10">Amylomaltase</fullName>
    </alternativeName>
    <alternativeName>
        <fullName evidence="9 10">Disproportionating enzyme</fullName>
    </alternativeName>
</protein>
<dbReference type="RefSeq" id="WP_093427125.1">
    <property type="nucleotide sequence ID" value="NZ_FOMJ01000001.1"/>
</dbReference>
<evidence type="ECO:0000256" key="6">
    <source>
        <dbReference type="ARBA" id="ARBA00022679"/>
    </source>
</evidence>
<dbReference type="OrthoDB" id="9763489at2"/>
<dbReference type="GO" id="GO:0004134">
    <property type="term" value="F:4-alpha-glucanotransferase activity"/>
    <property type="evidence" value="ECO:0007669"/>
    <property type="project" value="UniProtKB-EC"/>
</dbReference>
<dbReference type="GO" id="GO:0005975">
    <property type="term" value="P:carbohydrate metabolic process"/>
    <property type="evidence" value="ECO:0007669"/>
    <property type="project" value="InterPro"/>
</dbReference>
<dbReference type="InterPro" id="IPR017853">
    <property type="entry name" value="GH"/>
</dbReference>
<dbReference type="InterPro" id="IPR003385">
    <property type="entry name" value="Glyco_hydro_77"/>
</dbReference>
<evidence type="ECO:0000256" key="7">
    <source>
        <dbReference type="ARBA" id="ARBA00023277"/>
    </source>
</evidence>